<comment type="cofactor">
    <cofactor evidence="1">
        <name>pyridoxal 5'-phosphate</name>
        <dbReference type="ChEBI" id="CHEBI:597326"/>
    </cofactor>
</comment>
<dbReference type="AlphaFoldDB" id="A0A494W646"/>
<dbReference type="FunFam" id="3.40.640.10:FF:000014">
    <property type="entry name" value="Adenosylmethionine-8-amino-7-oxononanoate aminotransferase, probable"/>
    <property type="match status" value="1"/>
</dbReference>
<evidence type="ECO:0000313" key="8">
    <source>
        <dbReference type="Proteomes" id="UP000279959"/>
    </source>
</evidence>
<name>A0A494W646_9SPHN</name>
<gene>
    <name evidence="7" type="ORF">SAMIE_1022970</name>
</gene>
<dbReference type="PANTHER" id="PTHR43094">
    <property type="entry name" value="AMINOTRANSFERASE"/>
    <property type="match status" value="1"/>
</dbReference>
<dbReference type="Pfam" id="PF00202">
    <property type="entry name" value="Aminotran_3"/>
    <property type="match status" value="1"/>
</dbReference>
<reference evidence="7 8" key="1">
    <citation type="submission" date="2018-05" db="EMBL/GenBank/DDBJ databases">
        <title>Complete Genome Sequence of the Nonylphenol-Degrading Bacterium Sphingobium amiense DSM 16289T.</title>
        <authorList>
            <person name="Ootsuka M."/>
            <person name="Nishizawa T."/>
            <person name="Ohta H."/>
        </authorList>
    </citation>
    <scope>NUCLEOTIDE SEQUENCE [LARGE SCALE GENOMIC DNA]</scope>
    <source>
        <strain evidence="7 8">DSM 16289</strain>
    </source>
</reference>
<organism evidence="7 8">
    <name type="scientific">Sphingobium amiense</name>
    <dbReference type="NCBI Taxonomy" id="135719"/>
    <lineage>
        <taxon>Bacteria</taxon>
        <taxon>Pseudomonadati</taxon>
        <taxon>Pseudomonadota</taxon>
        <taxon>Alphaproteobacteria</taxon>
        <taxon>Sphingomonadales</taxon>
        <taxon>Sphingomonadaceae</taxon>
        <taxon>Sphingobium</taxon>
    </lineage>
</organism>
<dbReference type="InterPro" id="IPR049704">
    <property type="entry name" value="Aminotrans_3_PPA_site"/>
</dbReference>
<dbReference type="Gene3D" id="3.40.640.10">
    <property type="entry name" value="Type I PLP-dependent aspartate aminotransferase-like (Major domain)"/>
    <property type="match status" value="1"/>
</dbReference>
<dbReference type="InterPro" id="IPR015421">
    <property type="entry name" value="PyrdxlP-dep_Trfase_major"/>
</dbReference>
<proteinExistence type="inferred from homology"/>
<evidence type="ECO:0000256" key="6">
    <source>
        <dbReference type="RuleBase" id="RU003560"/>
    </source>
</evidence>
<dbReference type="PROSITE" id="PS00600">
    <property type="entry name" value="AA_TRANSFER_CLASS_3"/>
    <property type="match status" value="1"/>
</dbReference>
<evidence type="ECO:0000313" key="7">
    <source>
        <dbReference type="EMBL" id="BBD98796.1"/>
    </source>
</evidence>
<dbReference type="InterPro" id="IPR005814">
    <property type="entry name" value="Aminotrans_3"/>
</dbReference>
<comment type="similarity">
    <text evidence="2 6">Belongs to the class-III pyridoxal-phosphate-dependent aminotransferase family.</text>
</comment>
<sequence length="481" mass="51257">MAPGSDCTYACHTPENGYLRRGQCMSDNGLIQKDRRHLIHSVLSWGEHERRGATILTSGDGVWLTDGDGNRLLDAFSGLWCVNIGYGQQSVVAAAAEQMARLPYATNYFHFASESAVELAARLAERAPGDLDHVFFTQGGSDAVDTAIRLIRYYFNVTGRPEKKHMIAVDRGYHGSSAAGSGITGLAVFHTHFDAPVATQHHIPTAWPYRFDGSDADLIAASVRHLRAKVAEIGPDRVAAFFAEPVVGSGGVIVPPDGWFRAMRDTCAELDIVFVADEVITGFGRTGPMFGSAYDGVAPDVMTLAKGLTSGYVPMGATLLSDRLYRAIVDASGKAVIGHGQTYSGHPVSAAVGLEVLRLYEEGGIIANGQASGAHLASALTALSDHPLVGDVRSRGLLACIELVTDKVAKTRPDPALGLPDALARCGFERRVLFRAFGDAMIGLAPPLISTIDEIDEMVARVKSTLDDMLAIPAIREALNG</sequence>
<accession>A0A494W646</accession>
<dbReference type="InterPro" id="IPR015422">
    <property type="entry name" value="PyrdxlP-dep_Trfase_small"/>
</dbReference>
<dbReference type="InterPro" id="IPR015424">
    <property type="entry name" value="PyrdxlP-dep_Trfase"/>
</dbReference>
<dbReference type="KEGG" id="sami:SAMIE_1022970"/>
<keyword evidence="4 7" id="KW-0808">Transferase</keyword>
<keyword evidence="5 6" id="KW-0663">Pyridoxal phosphate</keyword>
<dbReference type="PANTHER" id="PTHR43094:SF1">
    <property type="entry name" value="AMINOTRANSFERASE CLASS-III"/>
    <property type="match status" value="1"/>
</dbReference>
<dbReference type="EMBL" id="AP018664">
    <property type="protein sequence ID" value="BBD98796.1"/>
    <property type="molecule type" value="Genomic_DNA"/>
</dbReference>
<evidence type="ECO:0000256" key="4">
    <source>
        <dbReference type="ARBA" id="ARBA00022679"/>
    </source>
</evidence>
<protein>
    <submittedName>
        <fullName evidence="7">Aspartate aminotransferase family protein</fullName>
    </submittedName>
</protein>
<dbReference type="GO" id="GO:0008483">
    <property type="term" value="F:transaminase activity"/>
    <property type="evidence" value="ECO:0007669"/>
    <property type="project" value="UniProtKB-KW"/>
</dbReference>
<dbReference type="PIRSF" id="PIRSF000521">
    <property type="entry name" value="Transaminase_4ab_Lys_Orn"/>
    <property type="match status" value="1"/>
</dbReference>
<evidence type="ECO:0000256" key="1">
    <source>
        <dbReference type="ARBA" id="ARBA00001933"/>
    </source>
</evidence>
<evidence type="ECO:0000256" key="2">
    <source>
        <dbReference type="ARBA" id="ARBA00008954"/>
    </source>
</evidence>
<evidence type="ECO:0000256" key="3">
    <source>
        <dbReference type="ARBA" id="ARBA00022576"/>
    </source>
</evidence>
<dbReference type="Gene3D" id="3.90.1150.10">
    <property type="entry name" value="Aspartate Aminotransferase, domain 1"/>
    <property type="match status" value="1"/>
</dbReference>
<dbReference type="Proteomes" id="UP000279959">
    <property type="component" value="Chromosome"/>
</dbReference>
<keyword evidence="8" id="KW-1185">Reference proteome</keyword>
<keyword evidence="3 7" id="KW-0032">Aminotransferase</keyword>
<dbReference type="SUPFAM" id="SSF53383">
    <property type="entry name" value="PLP-dependent transferases"/>
    <property type="match status" value="1"/>
</dbReference>
<dbReference type="CDD" id="cd00610">
    <property type="entry name" value="OAT_like"/>
    <property type="match status" value="1"/>
</dbReference>
<evidence type="ECO:0000256" key="5">
    <source>
        <dbReference type="ARBA" id="ARBA00022898"/>
    </source>
</evidence>
<dbReference type="GO" id="GO:0030170">
    <property type="term" value="F:pyridoxal phosphate binding"/>
    <property type="evidence" value="ECO:0007669"/>
    <property type="project" value="InterPro"/>
</dbReference>